<comment type="similarity">
    <text evidence="2">Belongs to the G-protein coupled receptor 3 family.</text>
</comment>
<keyword evidence="11" id="KW-0807">Transducer</keyword>
<keyword evidence="3" id="KW-1003">Cell membrane</keyword>
<dbReference type="Pfam" id="PF07562">
    <property type="entry name" value="NCD3G"/>
    <property type="match status" value="1"/>
</dbReference>
<dbReference type="AlphaFoldDB" id="A0AA97J6Y0"/>
<feature type="transmembrane region" description="Helical" evidence="12">
    <location>
        <begin position="702"/>
        <end position="720"/>
    </location>
</feature>
<evidence type="ECO:0000256" key="5">
    <source>
        <dbReference type="ARBA" id="ARBA00022729"/>
    </source>
</evidence>
<dbReference type="SUPFAM" id="SSF53822">
    <property type="entry name" value="Periplasmic binding protein-like I"/>
    <property type="match status" value="1"/>
</dbReference>
<protein>
    <submittedName>
        <fullName evidence="16">Vomeronasal type-2 receptor 26-like</fullName>
    </submittedName>
</protein>
<evidence type="ECO:0000256" key="2">
    <source>
        <dbReference type="ARBA" id="ARBA00007242"/>
    </source>
</evidence>
<comment type="subcellular location">
    <subcellularLocation>
        <location evidence="1">Cell membrane</location>
        <topology evidence="1">Multi-pass membrane protein</topology>
    </subcellularLocation>
</comment>
<dbReference type="GO" id="GO:0005886">
    <property type="term" value="C:plasma membrane"/>
    <property type="evidence" value="ECO:0007669"/>
    <property type="project" value="UniProtKB-SubCell"/>
</dbReference>
<keyword evidence="5 13" id="KW-0732">Signal</keyword>
<dbReference type="PANTHER" id="PTHR24061">
    <property type="entry name" value="CALCIUM-SENSING RECEPTOR-RELATED"/>
    <property type="match status" value="1"/>
</dbReference>
<evidence type="ECO:0000313" key="16">
    <source>
        <dbReference type="RefSeq" id="XP_054832642.1"/>
    </source>
</evidence>
<accession>A0AA97J6Y0</accession>
<evidence type="ECO:0000256" key="4">
    <source>
        <dbReference type="ARBA" id="ARBA00022692"/>
    </source>
</evidence>
<feature type="transmembrane region" description="Helical" evidence="12">
    <location>
        <begin position="649"/>
        <end position="669"/>
    </location>
</feature>
<keyword evidence="4 12" id="KW-0812">Transmembrane</keyword>
<keyword evidence="7" id="KW-0297">G-protein coupled receptor</keyword>
<dbReference type="InterPro" id="IPR038550">
    <property type="entry name" value="GPCR_3_9-Cys_sf"/>
</dbReference>
<dbReference type="InterPro" id="IPR017978">
    <property type="entry name" value="GPCR_3_C"/>
</dbReference>
<reference evidence="16" key="1">
    <citation type="submission" date="2025-08" db="UniProtKB">
        <authorList>
            <consortium name="RefSeq"/>
        </authorList>
    </citation>
    <scope>IDENTIFICATION</scope>
    <source>
        <tissue evidence="16">Blood</tissue>
    </source>
</reference>
<evidence type="ECO:0000256" key="8">
    <source>
        <dbReference type="ARBA" id="ARBA00023136"/>
    </source>
</evidence>
<keyword evidence="10" id="KW-0325">Glycoprotein</keyword>
<dbReference type="Proteomes" id="UP001190640">
    <property type="component" value="Chromosome 4"/>
</dbReference>
<dbReference type="InterPro" id="IPR011500">
    <property type="entry name" value="GPCR_3_9-Cys_dom"/>
</dbReference>
<dbReference type="RefSeq" id="XP_054832642.1">
    <property type="nucleotide sequence ID" value="XM_054976667.1"/>
</dbReference>
<proteinExistence type="inferred from homology"/>
<evidence type="ECO:0000256" key="11">
    <source>
        <dbReference type="ARBA" id="ARBA00023224"/>
    </source>
</evidence>
<dbReference type="PROSITE" id="PS00981">
    <property type="entry name" value="G_PROTEIN_RECEP_F3_3"/>
    <property type="match status" value="1"/>
</dbReference>
<keyword evidence="8 12" id="KW-0472">Membrane</keyword>
<dbReference type="InterPro" id="IPR028082">
    <property type="entry name" value="Peripla_BP_I"/>
</dbReference>
<evidence type="ECO:0000313" key="15">
    <source>
        <dbReference type="Proteomes" id="UP001190640"/>
    </source>
</evidence>
<dbReference type="PROSITE" id="PS50259">
    <property type="entry name" value="G_PROTEIN_RECEP_F3_4"/>
    <property type="match status" value="1"/>
</dbReference>
<evidence type="ECO:0000256" key="13">
    <source>
        <dbReference type="SAM" id="SignalP"/>
    </source>
</evidence>
<feature type="transmembrane region" description="Helical" evidence="12">
    <location>
        <begin position="732"/>
        <end position="752"/>
    </location>
</feature>
<evidence type="ECO:0000256" key="10">
    <source>
        <dbReference type="ARBA" id="ARBA00023180"/>
    </source>
</evidence>
<keyword evidence="6 12" id="KW-1133">Transmembrane helix</keyword>
<evidence type="ECO:0000256" key="7">
    <source>
        <dbReference type="ARBA" id="ARBA00023040"/>
    </source>
</evidence>
<dbReference type="Pfam" id="PF00003">
    <property type="entry name" value="7tm_3"/>
    <property type="match status" value="1"/>
</dbReference>
<dbReference type="GeneID" id="129327921"/>
<dbReference type="GO" id="GO:0004930">
    <property type="term" value="F:G protein-coupled receptor activity"/>
    <property type="evidence" value="ECO:0007669"/>
    <property type="project" value="UniProtKB-KW"/>
</dbReference>
<keyword evidence="15" id="KW-1185">Reference proteome</keyword>
<feature type="transmembrane region" description="Helical" evidence="12">
    <location>
        <begin position="538"/>
        <end position="557"/>
    </location>
</feature>
<dbReference type="Pfam" id="PF01094">
    <property type="entry name" value="ANF_receptor"/>
    <property type="match status" value="1"/>
</dbReference>
<evidence type="ECO:0000256" key="3">
    <source>
        <dbReference type="ARBA" id="ARBA00022475"/>
    </source>
</evidence>
<feature type="transmembrane region" description="Helical" evidence="12">
    <location>
        <begin position="758"/>
        <end position="779"/>
    </location>
</feature>
<dbReference type="Gene3D" id="2.10.50.30">
    <property type="entry name" value="GPCR, family 3, nine cysteines domain"/>
    <property type="match status" value="1"/>
</dbReference>
<dbReference type="PANTHER" id="PTHR24061:SF599">
    <property type="entry name" value="G-PROTEIN COUPLED RECEPTORS FAMILY 3 PROFILE DOMAIN-CONTAINING PROTEIN"/>
    <property type="match status" value="1"/>
</dbReference>
<keyword evidence="9" id="KW-0675">Receptor</keyword>
<dbReference type="FunFam" id="3.40.50.2300:FF:000024">
    <property type="entry name" value="Vomeronasal 2, receptor 73"/>
    <property type="match status" value="1"/>
</dbReference>
<dbReference type="Gene3D" id="3.40.50.2300">
    <property type="match status" value="2"/>
</dbReference>
<feature type="transmembrane region" description="Helical" evidence="12">
    <location>
        <begin position="609"/>
        <end position="633"/>
    </location>
</feature>
<evidence type="ECO:0000256" key="1">
    <source>
        <dbReference type="ARBA" id="ARBA00004651"/>
    </source>
</evidence>
<gene>
    <name evidence="16" type="primary">LOC129327921</name>
</gene>
<evidence type="ECO:0000256" key="12">
    <source>
        <dbReference type="SAM" id="Phobius"/>
    </source>
</evidence>
<evidence type="ECO:0000256" key="9">
    <source>
        <dbReference type="ARBA" id="ARBA00023170"/>
    </source>
</evidence>
<feature type="chain" id="PRO_5041726758" evidence="13">
    <location>
        <begin position="22"/>
        <end position="812"/>
    </location>
</feature>
<dbReference type="PRINTS" id="PR00248">
    <property type="entry name" value="GPCRMGR"/>
</dbReference>
<sequence length="812" mass="91162">MTGLSISLRLLVFLLLPPAKGKRNNPSLCVVNDLLWTPHQFYQPGDLLIGGLTSQFISVSDSVSFEEHPKRNLLHEPFAVPKTYQHLLSLSFAMKEINEDPKILPNITLGCHIYDSYFDARMTYHNTLNLLFNQKKTVPNYNCDIWKNLIAVIGGLDSEISSHMATILAIYKIPQVTYCLFAPVMSDTIQRSPLYRVVPHEEHQYAGIVRLLLHFRWNWVGIIAMNDDKGEMFVQTLDHKFPQNGICTAFTARIPTHSNTFDIYNMLGEHFLNMIIVLAKTNANVCIVNADTFGMSGLQLALNQFEAHLLAPMHKVWVMTAHFDFSSEIYHRGLDIQVFNNALSFAIPLTEVQGFQGFLQSLNPQVEEDGFIRIFWQQAFDCVFPDTDLGEATVDSCTGEEKLEGLPGPFFEMTMTGQSYSIYNAVYALAHALHAMCSPRTKHGILAEEGNINTPKPQQYQVTPLSVCNDNCQPGYGRQRKEGKPFCCYDCAPCPEGKISNQKDMDYCFKCPEDRYPNNAQNGCLPKELHVLSYDEPLGFGLVVLALGLFLTTAAVLKLFIKYQNTAIVKANNPNLTYALLFSLSLCFLCSLLFIGQPQLLTCHLRQTAFGIIFSVAVSCVLAKTITVVWAFLATKPGSWLRKCVGKRLANSVVLCCSSLQVIICMVWLCTDPPFPTVDMHSLPEEIIVECHEGSPTMFSCVLAYMGFLAILSFVVAFFARKLPDTFNEAKFITFSMLVFCSVWLSFVPTYLSTKGKYMAAVEIFSILASGAGLLVCIFPPKCYIIILRPELNNKEQLARRSTLQCVYSKRC</sequence>
<name>A0AA97J6Y0_EUBMA</name>
<feature type="signal peptide" evidence="13">
    <location>
        <begin position="1"/>
        <end position="21"/>
    </location>
</feature>
<dbReference type="InterPro" id="IPR017979">
    <property type="entry name" value="GPCR_3_CS"/>
</dbReference>
<feature type="domain" description="G-protein coupled receptors family 3 profile" evidence="14">
    <location>
        <begin position="538"/>
        <end position="802"/>
    </location>
</feature>
<organism evidence="15 16">
    <name type="scientific">Eublepharis macularius</name>
    <name type="common">Leopard gecko</name>
    <name type="synonym">Cyrtodactylus macularius</name>
    <dbReference type="NCBI Taxonomy" id="481883"/>
    <lineage>
        <taxon>Eukaryota</taxon>
        <taxon>Metazoa</taxon>
        <taxon>Chordata</taxon>
        <taxon>Craniata</taxon>
        <taxon>Vertebrata</taxon>
        <taxon>Euteleostomi</taxon>
        <taxon>Lepidosauria</taxon>
        <taxon>Squamata</taxon>
        <taxon>Bifurcata</taxon>
        <taxon>Gekkota</taxon>
        <taxon>Eublepharidae</taxon>
        <taxon>Eublepharinae</taxon>
        <taxon>Eublepharis</taxon>
    </lineage>
</organism>
<dbReference type="InterPro" id="IPR000337">
    <property type="entry name" value="GPCR_3"/>
</dbReference>
<dbReference type="InterPro" id="IPR001828">
    <property type="entry name" value="ANF_lig-bd_rcpt"/>
</dbReference>
<dbReference type="KEGG" id="emc:129327921"/>
<dbReference type="InterPro" id="IPR000068">
    <property type="entry name" value="GPCR_3_Ca_sens_rcpt-rel"/>
</dbReference>
<dbReference type="FunFam" id="2.10.50.30:FF:000002">
    <property type="entry name" value="Vomeronasal 2 receptor, h1"/>
    <property type="match status" value="1"/>
</dbReference>
<evidence type="ECO:0000259" key="14">
    <source>
        <dbReference type="PROSITE" id="PS50259"/>
    </source>
</evidence>
<dbReference type="PRINTS" id="PR01535">
    <property type="entry name" value="VOMERONASL2R"/>
</dbReference>
<feature type="transmembrane region" description="Helical" evidence="12">
    <location>
        <begin position="578"/>
        <end position="597"/>
    </location>
</feature>
<dbReference type="InterPro" id="IPR004073">
    <property type="entry name" value="GPCR_3_vmron_rcpt_2"/>
</dbReference>
<dbReference type="CDD" id="cd15283">
    <property type="entry name" value="7tmC_V2R_pheromone"/>
    <property type="match status" value="1"/>
</dbReference>
<evidence type="ECO:0000256" key="6">
    <source>
        <dbReference type="ARBA" id="ARBA00022989"/>
    </source>
</evidence>